<dbReference type="EMBL" id="MDTQ01000001">
    <property type="protein sequence ID" value="ODC02322.1"/>
    <property type="molecule type" value="Genomic_DNA"/>
</dbReference>
<dbReference type="Gene3D" id="2.130.10.10">
    <property type="entry name" value="YVTN repeat-like/Quinoprotein amine dehydrogenase"/>
    <property type="match status" value="1"/>
</dbReference>
<dbReference type="NCBIfam" id="TIGR03300">
    <property type="entry name" value="assembly_YfgL"/>
    <property type="match status" value="1"/>
</dbReference>
<dbReference type="AlphaFoldDB" id="A0A1E2V644"/>
<keyword evidence="7" id="KW-1185">Reference proteome</keyword>
<dbReference type="SMART" id="SM00564">
    <property type="entry name" value="PQQ"/>
    <property type="match status" value="7"/>
</dbReference>
<organism evidence="6 7">
    <name type="scientific">Terasakiispira papahanaumokuakeensis</name>
    <dbReference type="NCBI Taxonomy" id="197479"/>
    <lineage>
        <taxon>Bacteria</taxon>
        <taxon>Pseudomonadati</taxon>
        <taxon>Pseudomonadota</taxon>
        <taxon>Gammaproteobacteria</taxon>
        <taxon>Oceanospirillales</taxon>
        <taxon>Terasakiispira</taxon>
    </lineage>
</organism>
<evidence type="ECO:0000256" key="3">
    <source>
        <dbReference type="ARBA" id="ARBA00023237"/>
    </source>
</evidence>
<keyword evidence="3 4" id="KW-0998">Cell outer membrane</keyword>
<dbReference type="PANTHER" id="PTHR34512">
    <property type="entry name" value="CELL SURFACE PROTEIN"/>
    <property type="match status" value="1"/>
</dbReference>
<keyword evidence="2 4" id="KW-0472">Membrane</keyword>
<feature type="domain" description="Pyrrolo-quinoline quinone repeat" evidence="5">
    <location>
        <begin position="74"/>
        <end position="305"/>
    </location>
</feature>
<evidence type="ECO:0000256" key="1">
    <source>
        <dbReference type="ARBA" id="ARBA00022729"/>
    </source>
</evidence>
<dbReference type="GO" id="GO:0043165">
    <property type="term" value="P:Gram-negative-bacterium-type cell outer membrane assembly"/>
    <property type="evidence" value="ECO:0007669"/>
    <property type="project" value="UniProtKB-UniRule"/>
</dbReference>
<protein>
    <recommendedName>
        <fullName evidence="4">Outer membrane protein assembly factor BamB</fullName>
    </recommendedName>
</protein>
<comment type="subcellular location">
    <subcellularLocation>
        <location evidence="4">Cell outer membrane</location>
        <topology evidence="4">Lipid-anchor</topology>
    </subcellularLocation>
</comment>
<proteinExistence type="inferred from homology"/>
<dbReference type="SUPFAM" id="SSF50998">
    <property type="entry name" value="Quinoprotein alcohol dehydrogenase-like"/>
    <property type="match status" value="1"/>
</dbReference>
<dbReference type="GO" id="GO:0009279">
    <property type="term" value="C:cell outer membrane"/>
    <property type="evidence" value="ECO:0007669"/>
    <property type="project" value="UniProtKB-SubCell"/>
</dbReference>
<sequence>MRLAPILGLTGLLWLTGCSGIPEPEYPPAPLPDDKGTVEIDQTWSDSGGFGQKWRGYQLAPALQGHHLYSVDLEGYVQAFDLKEDKALWWKTLDAGASASPAADSRLVLIPTQNGELVALDAQTGNERWRHQLSSEALSPPIIRDDQIIQYTSDGHVQALSRIDGRVRWQYDHNEPLLTLRGTSTPVVTATMTYVGFADGQLVALDNRTGQVRWRATIAVPQGRTDIERLVDIDGQPAMQGSALVATSFQGNVMALDPYSGRSRWEKKLSSYRSPVIVGREVIVIDEASRIRALSLSGGNTLWQQEGLFGRNLTSPALVNGYIVVADEEGYIHAIDPKTGEIVGQTAFDYDGVKAPPVTDGKSVIFNSVRGDLGLFELHPIRDN</sequence>
<comment type="similarity">
    <text evidence="4">Belongs to the BamB family.</text>
</comment>
<dbReference type="InterPro" id="IPR015943">
    <property type="entry name" value="WD40/YVTN_repeat-like_dom_sf"/>
</dbReference>
<dbReference type="Proteomes" id="UP000094291">
    <property type="component" value="Unassembled WGS sequence"/>
</dbReference>
<dbReference type="GO" id="GO:0051205">
    <property type="term" value="P:protein insertion into membrane"/>
    <property type="evidence" value="ECO:0007669"/>
    <property type="project" value="UniProtKB-UniRule"/>
</dbReference>
<comment type="function">
    <text evidence="4">Part of the outer membrane protein assembly complex, which is involved in assembly and insertion of beta-barrel proteins into the outer membrane.</text>
</comment>
<keyword evidence="4" id="KW-0564">Palmitate</keyword>
<dbReference type="InterPro" id="IPR011047">
    <property type="entry name" value="Quinoprotein_ADH-like_sf"/>
</dbReference>
<dbReference type="Pfam" id="PF13360">
    <property type="entry name" value="PQQ_2"/>
    <property type="match status" value="1"/>
</dbReference>
<comment type="subunit">
    <text evidence="4">Part of the Bam complex.</text>
</comment>
<dbReference type="OrthoDB" id="5173551at2"/>
<reference evidence="6 7" key="1">
    <citation type="submission" date="2016-08" db="EMBL/GenBank/DDBJ databases">
        <authorList>
            <person name="Seilhamer J.J."/>
        </authorList>
    </citation>
    <scope>NUCLEOTIDE SEQUENCE [LARGE SCALE GENOMIC DNA]</scope>
    <source>
        <strain evidence="6 7">PH27A</strain>
    </source>
</reference>
<keyword evidence="1 4" id="KW-0732">Signal</keyword>
<dbReference type="PANTHER" id="PTHR34512:SF30">
    <property type="entry name" value="OUTER MEMBRANE PROTEIN ASSEMBLY FACTOR BAMB"/>
    <property type="match status" value="1"/>
</dbReference>
<dbReference type="STRING" id="197479.BFW38_00950"/>
<evidence type="ECO:0000313" key="6">
    <source>
        <dbReference type="EMBL" id="ODC02322.1"/>
    </source>
</evidence>
<keyword evidence="4" id="KW-0449">Lipoprotein</keyword>
<dbReference type="RefSeq" id="WP_068996706.1">
    <property type="nucleotide sequence ID" value="NZ_MDTQ01000001.1"/>
</dbReference>
<evidence type="ECO:0000256" key="2">
    <source>
        <dbReference type="ARBA" id="ARBA00023136"/>
    </source>
</evidence>
<evidence type="ECO:0000313" key="7">
    <source>
        <dbReference type="Proteomes" id="UP000094291"/>
    </source>
</evidence>
<accession>A0A1E2V644</accession>
<name>A0A1E2V644_9GAMM</name>
<comment type="caution">
    <text evidence="6">The sequence shown here is derived from an EMBL/GenBank/DDBJ whole genome shotgun (WGS) entry which is preliminary data.</text>
</comment>
<dbReference type="HAMAP" id="MF_00923">
    <property type="entry name" value="OM_assembly_BamB"/>
    <property type="match status" value="1"/>
</dbReference>
<dbReference type="InterPro" id="IPR017687">
    <property type="entry name" value="BamB"/>
</dbReference>
<dbReference type="InterPro" id="IPR018391">
    <property type="entry name" value="PQQ_b-propeller_rpt"/>
</dbReference>
<evidence type="ECO:0000256" key="4">
    <source>
        <dbReference type="HAMAP-Rule" id="MF_00923"/>
    </source>
</evidence>
<evidence type="ECO:0000259" key="5">
    <source>
        <dbReference type="Pfam" id="PF13360"/>
    </source>
</evidence>
<dbReference type="PROSITE" id="PS51257">
    <property type="entry name" value="PROKAR_LIPOPROTEIN"/>
    <property type="match status" value="1"/>
</dbReference>
<dbReference type="InterPro" id="IPR002372">
    <property type="entry name" value="PQQ_rpt_dom"/>
</dbReference>
<gene>
    <name evidence="4" type="primary">bamB</name>
    <name evidence="6" type="ORF">BFW38_00950</name>
</gene>